<evidence type="ECO:0000256" key="4">
    <source>
        <dbReference type="ARBA" id="ARBA00022801"/>
    </source>
</evidence>
<name>A0A8X6X8V2_9ARAC</name>
<evidence type="ECO:0000313" key="9">
    <source>
        <dbReference type="EMBL" id="GFY48366.1"/>
    </source>
</evidence>
<dbReference type="InterPro" id="IPR001254">
    <property type="entry name" value="Trypsin_dom"/>
</dbReference>
<dbReference type="PANTHER" id="PTHR24264:SF65">
    <property type="entry name" value="SRCR DOMAIN-CONTAINING PROTEIN"/>
    <property type="match status" value="1"/>
</dbReference>
<keyword evidence="4" id="KW-0378">Hydrolase</keyword>
<dbReference type="GO" id="GO:0006508">
    <property type="term" value="P:proteolysis"/>
    <property type="evidence" value="ECO:0007669"/>
    <property type="project" value="UniProtKB-KW"/>
</dbReference>
<dbReference type="FunFam" id="2.40.10.10:FF:000002">
    <property type="entry name" value="Transmembrane protease serine"/>
    <property type="match status" value="1"/>
</dbReference>
<keyword evidence="3" id="KW-0645">Protease</keyword>
<dbReference type="EMBL" id="BMAV01006401">
    <property type="protein sequence ID" value="GFY48366.1"/>
    <property type="molecule type" value="Genomic_DNA"/>
</dbReference>
<evidence type="ECO:0000256" key="2">
    <source>
        <dbReference type="ARBA" id="ARBA00022525"/>
    </source>
</evidence>
<dbReference type="InterPro" id="IPR043504">
    <property type="entry name" value="Peptidase_S1_PA_chymotrypsin"/>
</dbReference>
<evidence type="ECO:0000256" key="3">
    <source>
        <dbReference type="ARBA" id="ARBA00022670"/>
    </source>
</evidence>
<keyword evidence="5" id="KW-0720">Serine protease</keyword>
<dbReference type="Pfam" id="PF00089">
    <property type="entry name" value="Trypsin"/>
    <property type="match status" value="1"/>
</dbReference>
<dbReference type="InterPro" id="IPR050127">
    <property type="entry name" value="Serine_Proteases_S1"/>
</dbReference>
<comment type="subcellular location">
    <subcellularLocation>
        <location evidence="1">Secreted</location>
    </subcellularLocation>
</comment>
<sequence length="192" mass="21975">MLKDLDQMTVFLGKHKTTVHSEPHEKIFNVKVVRFHIRYNIPTVHNNDLALIELKRPAEDKYRPICLPQRKDKYLPNTVLTIAGWGGNHESSPLNHFLQKADMNVLSYDACKAKYPQWFNKRMICVRNEEVDACKGDGGAPLMRLHEGRYYLAGVASWNSTQGCRNQGEPRVFSAVPSSLIWISNRVKLDVA</sequence>
<dbReference type="Gene3D" id="2.40.10.10">
    <property type="entry name" value="Trypsin-like serine proteases"/>
    <property type="match status" value="1"/>
</dbReference>
<dbReference type="SUPFAM" id="SSF50494">
    <property type="entry name" value="Trypsin-like serine proteases"/>
    <property type="match status" value="1"/>
</dbReference>
<reference evidence="9" key="1">
    <citation type="submission" date="2020-08" db="EMBL/GenBank/DDBJ databases">
        <title>Multicomponent nature underlies the extraordinary mechanical properties of spider dragline silk.</title>
        <authorList>
            <person name="Kono N."/>
            <person name="Nakamura H."/>
            <person name="Mori M."/>
            <person name="Yoshida Y."/>
            <person name="Ohtoshi R."/>
            <person name="Malay A.D."/>
            <person name="Moran D.A.P."/>
            <person name="Tomita M."/>
            <person name="Numata K."/>
            <person name="Arakawa K."/>
        </authorList>
    </citation>
    <scope>NUCLEOTIDE SEQUENCE</scope>
</reference>
<proteinExistence type="inferred from homology"/>
<dbReference type="PANTHER" id="PTHR24264">
    <property type="entry name" value="TRYPSIN-RELATED"/>
    <property type="match status" value="1"/>
</dbReference>
<protein>
    <submittedName>
        <fullName evidence="9">Chymotrypsin B</fullName>
    </submittedName>
</protein>
<dbReference type="GO" id="GO:0004252">
    <property type="term" value="F:serine-type endopeptidase activity"/>
    <property type="evidence" value="ECO:0007669"/>
    <property type="project" value="InterPro"/>
</dbReference>
<keyword evidence="6" id="KW-1015">Disulfide bond</keyword>
<evidence type="ECO:0000256" key="1">
    <source>
        <dbReference type="ARBA" id="ARBA00004613"/>
    </source>
</evidence>
<gene>
    <name evidence="9" type="primary">NCL1_34337</name>
    <name evidence="9" type="ORF">TNIN_389991</name>
</gene>
<dbReference type="PROSITE" id="PS50240">
    <property type="entry name" value="TRYPSIN_DOM"/>
    <property type="match status" value="1"/>
</dbReference>
<comment type="caution">
    <text evidence="9">The sequence shown here is derived from an EMBL/GenBank/DDBJ whole genome shotgun (WGS) entry which is preliminary data.</text>
</comment>
<dbReference type="PRINTS" id="PR00722">
    <property type="entry name" value="CHYMOTRYPSIN"/>
</dbReference>
<feature type="domain" description="Peptidase S1" evidence="8">
    <location>
        <begin position="1"/>
        <end position="188"/>
    </location>
</feature>
<dbReference type="InterPro" id="IPR009003">
    <property type="entry name" value="Peptidase_S1_PA"/>
</dbReference>
<dbReference type="CDD" id="cd00190">
    <property type="entry name" value="Tryp_SPc"/>
    <property type="match status" value="1"/>
</dbReference>
<comment type="similarity">
    <text evidence="7">Belongs to the peptidase S1 family. CLIP subfamily.</text>
</comment>
<dbReference type="SMART" id="SM00020">
    <property type="entry name" value="Tryp_SPc"/>
    <property type="match status" value="1"/>
</dbReference>
<evidence type="ECO:0000313" key="10">
    <source>
        <dbReference type="Proteomes" id="UP000886998"/>
    </source>
</evidence>
<keyword evidence="10" id="KW-1185">Reference proteome</keyword>
<evidence type="ECO:0000256" key="6">
    <source>
        <dbReference type="ARBA" id="ARBA00023157"/>
    </source>
</evidence>
<dbReference type="OrthoDB" id="546450at2759"/>
<evidence type="ECO:0000256" key="5">
    <source>
        <dbReference type="ARBA" id="ARBA00022825"/>
    </source>
</evidence>
<accession>A0A8X6X8V2</accession>
<evidence type="ECO:0000256" key="7">
    <source>
        <dbReference type="ARBA" id="ARBA00024195"/>
    </source>
</evidence>
<dbReference type="InterPro" id="IPR001314">
    <property type="entry name" value="Peptidase_S1A"/>
</dbReference>
<organism evidence="9 10">
    <name type="scientific">Trichonephila inaurata madagascariensis</name>
    <dbReference type="NCBI Taxonomy" id="2747483"/>
    <lineage>
        <taxon>Eukaryota</taxon>
        <taxon>Metazoa</taxon>
        <taxon>Ecdysozoa</taxon>
        <taxon>Arthropoda</taxon>
        <taxon>Chelicerata</taxon>
        <taxon>Arachnida</taxon>
        <taxon>Araneae</taxon>
        <taxon>Araneomorphae</taxon>
        <taxon>Entelegynae</taxon>
        <taxon>Araneoidea</taxon>
        <taxon>Nephilidae</taxon>
        <taxon>Trichonephila</taxon>
        <taxon>Trichonephila inaurata</taxon>
    </lineage>
</organism>
<keyword evidence="2" id="KW-0964">Secreted</keyword>
<evidence type="ECO:0000259" key="8">
    <source>
        <dbReference type="PROSITE" id="PS50240"/>
    </source>
</evidence>
<dbReference type="AlphaFoldDB" id="A0A8X6X8V2"/>
<dbReference type="GO" id="GO:0005615">
    <property type="term" value="C:extracellular space"/>
    <property type="evidence" value="ECO:0007669"/>
    <property type="project" value="TreeGrafter"/>
</dbReference>
<dbReference type="Proteomes" id="UP000886998">
    <property type="component" value="Unassembled WGS sequence"/>
</dbReference>